<sequence length="70" mass="8484">MDEFNRRQYSRYVSVRLNDYIFRWPWETLSLIAAGYYIDTELCEVEPAKKSNLYRRLKYACGWSTVRSCT</sequence>
<protein>
    <submittedName>
        <fullName evidence="1">Uncharacterized protein</fullName>
    </submittedName>
</protein>
<reference evidence="1 2" key="1">
    <citation type="submission" date="2023-03" db="EMBL/GenBank/DDBJ databases">
        <title>High recombination rates correlate with genetic variation in Cardiocondyla obscurior ants.</title>
        <authorList>
            <person name="Errbii M."/>
        </authorList>
    </citation>
    <scope>NUCLEOTIDE SEQUENCE [LARGE SCALE GENOMIC DNA]</scope>
    <source>
        <strain evidence="1">Alpha-2009</strain>
        <tissue evidence="1">Whole body</tissue>
    </source>
</reference>
<proteinExistence type="predicted"/>
<accession>A0AAW2FTM0</accession>
<name>A0AAW2FTM0_9HYME</name>
<keyword evidence="2" id="KW-1185">Reference proteome</keyword>
<dbReference type="Proteomes" id="UP001430953">
    <property type="component" value="Unassembled WGS sequence"/>
</dbReference>
<comment type="caution">
    <text evidence="1">The sequence shown here is derived from an EMBL/GenBank/DDBJ whole genome shotgun (WGS) entry which is preliminary data.</text>
</comment>
<evidence type="ECO:0000313" key="1">
    <source>
        <dbReference type="EMBL" id="KAL0117502.1"/>
    </source>
</evidence>
<dbReference type="AlphaFoldDB" id="A0AAW2FTM0"/>
<dbReference type="EMBL" id="JADYXP020000009">
    <property type="protein sequence ID" value="KAL0117502.1"/>
    <property type="molecule type" value="Genomic_DNA"/>
</dbReference>
<evidence type="ECO:0000313" key="2">
    <source>
        <dbReference type="Proteomes" id="UP001430953"/>
    </source>
</evidence>
<gene>
    <name evidence="1" type="ORF">PUN28_010374</name>
</gene>
<organism evidence="1 2">
    <name type="scientific">Cardiocondyla obscurior</name>
    <dbReference type="NCBI Taxonomy" id="286306"/>
    <lineage>
        <taxon>Eukaryota</taxon>
        <taxon>Metazoa</taxon>
        <taxon>Ecdysozoa</taxon>
        <taxon>Arthropoda</taxon>
        <taxon>Hexapoda</taxon>
        <taxon>Insecta</taxon>
        <taxon>Pterygota</taxon>
        <taxon>Neoptera</taxon>
        <taxon>Endopterygota</taxon>
        <taxon>Hymenoptera</taxon>
        <taxon>Apocrita</taxon>
        <taxon>Aculeata</taxon>
        <taxon>Formicoidea</taxon>
        <taxon>Formicidae</taxon>
        <taxon>Myrmicinae</taxon>
        <taxon>Cardiocondyla</taxon>
    </lineage>
</organism>